<evidence type="ECO:0000313" key="3">
    <source>
        <dbReference type="Proteomes" id="UP000494363"/>
    </source>
</evidence>
<reference evidence="2 3" key="1">
    <citation type="submission" date="2020-04" db="EMBL/GenBank/DDBJ databases">
        <authorList>
            <person name="De Canck E."/>
        </authorList>
    </citation>
    <scope>NUCLEOTIDE SEQUENCE [LARGE SCALE GENOMIC DNA]</scope>
    <source>
        <strain evidence="2 3">LMG 29542</strain>
    </source>
</reference>
<dbReference type="AlphaFoldDB" id="A0A6J5DLG2"/>
<accession>A0A6J5DLG2</accession>
<evidence type="ECO:0000256" key="1">
    <source>
        <dbReference type="SAM" id="Phobius"/>
    </source>
</evidence>
<protein>
    <submittedName>
        <fullName evidence="2">Uncharacterized protein</fullName>
    </submittedName>
</protein>
<keyword evidence="1" id="KW-0472">Membrane</keyword>
<keyword evidence="1" id="KW-1133">Transmembrane helix</keyword>
<gene>
    <name evidence="2" type="ORF">LMG29542_02460</name>
</gene>
<name>A0A6J5DLG2_9BURK</name>
<sequence>MKKVASALGPAIAGIALLVLGFLVLGGIVLECFREFGQAAPFAYATVVLAIVLPLGLVLCRRLKADAGAER</sequence>
<feature type="transmembrane region" description="Helical" evidence="1">
    <location>
        <begin position="7"/>
        <end position="30"/>
    </location>
</feature>
<proteinExistence type="predicted"/>
<dbReference type="Proteomes" id="UP000494363">
    <property type="component" value="Unassembled WGS sequence"/>
</dbReference>
<keyword evidence="1" id="KW-0812">Transmembrane</keyword>
<keyword evidence="3" id="KW-1185">Reference proteome</keyword>
<dbReference type="RefSeq" id="WP_175226721.1">
    <property type="nucleotide sequence ID" value="NZ_CADIKH010000009.1"/>
</dbReference>
<evidence type="ECO:0000313" key="2">
    <source>
        <dbReference type="EMBL" id="CAB3754813.1"/>
    </source>
</evidence>
<feature type="transmembrane region" description="Helical" evidence="1">
    <location>
        <begin position="42"/>
        <end position="60"/>
    </location>
</feature>
<organism evidence="2 3">
    <name type="scientific">Paraburkholderia humisilvae</name>
    <dbReference type="NCBI Taxonomy" id="627669"/>
    <lineage>
        <taxon>Bacteria</taxon>
        <taxon>Pseudomonadati</taxon>
        <taxon>Pseudomonadota</taxon>
        <taxon>Betaproteobacteria</taxon>
        <taxon>Burkholderiales</taxon>
        <taxon>Burkholderiaceae</taxon>
        <taxon>Paraburkholderia</taxon>
    </lineage>
</organism>
<dbReference type="EMBL" id="CADIKH010000009">
    <property type="protein sequence ID" value="CAB3754813.1"/>
    <property type="molecule type" value="Genomic_DNA"/>
</dbReference>